<feature type="compositionally biased region" description="Polar residues" evidence="1">
    <location>
        <begin position="165"/>
        <end position="189"/>
    </location>
</feature>
<feature type="compositionally biased region" description="Pro residues" evidence="1">
    <location>
        <begin position="199"/>
        <end position="209"/>
    </location>
</feature>
<protein>
    <submittedName>
        <fullName evidence="2">Uncharacterized protein</fullName>
    </submittedName>
</protein>
<feature type="compositionally biased region" description="Basic and acidic residues" evidence="1">
    <location>
        <begin position="12"/>
        <end position="28"/>
    </location>
</feature>
<feature type="region of interest" description="Disordered" evidence="1">
    <location>
        <begin position="1"/>
        <end position="254"/>
    </location>
</feature>
<feature type="compositionally biased region" description="Polar residues" evidence="1">
    <location>
        <begin position="235"/>
        <end position="251"/>
    </location>
</feature>
<proteinExistence type="predicted"/>
<organism evidence="2 3">
    <name type="scientific">Cronartium quercuum f. sp. fusiforme G11</name>
    <dbReference type="NCBI Taxonomy" id="708437"/>
    <lineage>
        <taxon>Eukaryota</taxon>
        <taxon>Fungi</taxon>
        <taxon>Dikarya</taxon>
        <taxon>Basidiomycota</taxon>
        <taxon>Pucciniomycotina</taxon>
        <taxon>Pucciniomycetes</taxon>
        <taxon>Pucciniales</taxon>
        <taxon>Coleosporiaceae</taxon>
        <taxon>Cronartium</taxon>
    </lineage>
</organism>
<dbReference type="OrthoDB" id="2496784at2759"/>
<evidence type="ECO:0000313" key="2">
    <source>
        <dbReference type="EMBL" id="KAG0145952.1"/>
    </source>
</evidence>
<comment type="caution">
    <text evidence="2">The sequence shown here is derived from an EMBL/GenBank/DDBJ whole genome shotgun (WGS) entry which is preliminary data.</text>
</comment>
<feature type="compositionally biased region" description="Basic and acidic residues" evidence="1">
    <location>
        <begin position="71"/>
        <end position="80"/>
    </location>
</feature>
<dbReference type="AlphaFoldDB" id="A0A9P6NKP8"/>
<dbReference type="Proteomes" id="UP000886653">
    <property type="component" value="Unassembled WGS sequence"/>
</dbReference>
<feature type="compositionally biased region" description="Basic residues" evidence="1">
    <location>
        <begin position="1"/>
        <end position="11"/>
    </location>
</feature>
<evidence type="ECO:0000256" key="1">
    <source>
        <dbReference type="SAM" id="MobiDB-lite"/>
    </source>
</evidence>
<feature type="compositionally biased region" description="Polar residues" evidence="1">
    <location>
        <begin position="88"/>
        <end position="104"/>
    </location>
</feature>
<keyword evidence="3" id="KW-1185">Reference proteome</keyword>
<accession>A0A9P6NKP8</accession>
<sequence>MGKKTKVKKRRNLDTLDPEMRDASEDNHQVLMSGFGRSKESDLSPGDAPKKFGPPKPALEAVPDLSPSKENTTKPDDFTTKSKLPSGVGSNLTTADVSAYGKQNDSLKIEKLPSTLPKVDVPANSSEVVPAPQKTGSKSSLPVGSVPSSDISDLEDEDDIFDVSSSPSVPGMNSTTPNGSLTVKSNQGIPGQIGQGKRPPVPSNLPPVPSSKSNDTETVTKELSPSPNLPVTPPKLSNDTAAVTKSPTKISAGTLKSDGLEAPVRVVPFKTTGQSSFISDGSGLCGIHKTEEVLGVCLWSGSSTSGGDNDSSGWLTSSTASNCGQEVIVSRASDPTVKITAIVVEGCHMNHHKVSVGCSEIYLTKKAFDAMMPTDAEKNAGGLTGLVWEFKNPSIII</sequence>
<feature type="compositionally biased region" description="Acidic residues" evidence="1">
    <location>
        <begin position="152"/>
        <end position="161"/>
    </location>
</feature>
<evidence type="ECO:0000313" key="3">
    <source>
        <dbReference type="Proteomes" id="UP000886653"/>
    </source>
</evidence>
<reference evidence="2" key="1">
    <citation type="submission" date="2013-11" db="EMBL/GenBank/DDBJ databases">
        <title>Genome sequence of the fusiform rust pathogen reveals effectors for host alternation and coevolution with pine.</title>
        <authorList>
            <consortium name="DOE Joint Genome Institute"/>
            <person name="Smith K."/>
            <person name="Pendleton A."/>
            <person name="Kubisiak T."/>
            <person name="Anderson C."/>
            <person name="Salamov A."/>
            <person name="Aerts A."/>
            <person name="Riley R."/>
            <person name="Clum A."/>
            <person name="Lindquist E."/>
            <person name="Ence D."/>
            <person name="Campbell M."/>
            <person name="Kronenberg Z."/>
            <person name="Feau N."/>
            <person name="Dhillon B."/>
            <person name="Hamelin R."/>
            <person name="Burleigh J."/>
            <person name="Smith J."/>
            <person name="Yandell M."/>
            <person name="Nelson C."/>
            <person name="Grigoriev I."/>
            <person name="Davis J."/>
        </authorList>
    </citation>
    <scope>NUCLEOTIDE SEQUENCE</scope>
    <source>
        <strain evidence="2">G11</strain>
    </source>
</reference>
<dbReference type="EMBL" id="MU167268">
    <property type="protein sequence ID" value="KAG0145952.1"/>
    <property type="molecule type" value="Genomic_DNA"/>
</dbReference>
<gene>
    <name evidence="2" type="ORF">CROQUDRAFT_658062</name>
</gene>
<name>A0A9P6NKP8_9BASI</name>